<evidence type="ECO:0008006" key="4">
    <source>
        <dbReference type="Google" id="ProtNLM"/>
    </source>
</evidence>
<organism evidence="2 3">
    <name type="scientific">Jatrophihabitans cynanchi</name>
    <dbReference type="NCBI Taxonomy" id="2944128"/>
    <lineage>
        <taxon>Bacteria</taxon>
        <taxon>Bacillati</taxon>
        <taxon>Actinomycetota</taxon>
        <taxon>Actinomycetes</taxon>
        <taxon>Jatrophihabitantales</taxon>
        <taxon>Jatrophihabitantaceae</taxon>
        <taxon>Jatrophihabitans</taxon>
    </lineage>
</organism>
<keyword evidence="1" id="KW-0472">Membrane</keyword>
<feature type="transmembrane region" description="Helical" evidence="1">
    <location>
        <begin position="103"/>
        <end position="120"/>
    </location>
</feature>
<sequence>MRDPFARLPVAVRLWTAALLCLAPMGLVWDVGAGFLSPGITMYGDCGYTEYTYCTPDTYLPGYYVPGQVTNVSQSPIRAFVVFAAAAFVIAALRRRTDATRRLARLGTLALGFAVFLAMANGSPRIALIVALAAILVTPLVWAQPRAGRGVLARGHAAG</sequence>
<feature type="transmembrane region" description="Helical" evidence="1">
    <location>
        <begin position="126"/>
        <end position="143"/>
    </location>
</feature>
<dbReference type="RefSeq" id="WP_269445380.1">
    <property type="nucleotide sequence ID" value="NZ_CP097463.1"/>
</dbReference>
<evidence type="ECO:0000313" key="3">
    <source>
        <dbReference type="Proteomes" id="UP001164693"/>
    </source>
</evidence>
<feature type="transmembrane region" description="Helical" evidence="1">
    <location>
        <begin position="77"/>
        <end position="94"/>
    </location>
</feature>
<reference evidence="2" key="1">
    <citation type="submission" date="2022-05" db="EMBL/GenBank/DDBJ databases">
        <title>Jatrophihabitans sp. SB3-54 whole genome sequence.</title>
        <authorList>
            <person name="Suh M.K."/>
            <person name="Eom M.K."/>
            <person name="Kim J.S."/>
            <person name="Kim H.S."/>
            <person name="Do H.E."/>
            <person name="Shin Y.K."/>
            <person name="Lee J.-S."/>
        </authorList>
    </citation>
    <scope>NUCLEOTIDE SEQUENCE</scope>
    <source>
        <strain evidence="2">SB3-54</strain>
    </source>
</reference>
<dbReference type="Proteomes" id="UP001164693">
    <property type="component" value="Chromosome"/>
</dbReference>
<dbReference type="EMBL" id="CP097463">
    <property type="protein sequence ID" value="WAX58839.1"/>
    <property type="molecule type" value="Genomic_DNA"/>
</dbReference>
<keyword evidence="1" id="KW-0812">Transmembrane</keyword>
<feature type="transmembrane region" description="Helical" evidence="1">
    <location>
        <begin position="12"/>
        <end position="29"/>
    </location>
</feature>
<keyword evidence="3" id="KW-1185">Reference proteome</keyword>
<name>A0ABY7K1X2_9ACTN</name>
<accession>A0ABY7K1X2</accession>
<evidence type="ECO:0000313" key="2">
    <source>
        <dbReference type="EMBL" id="WAX58839.1"/>
    </source>
</evidence>
<protein>
    <recommendedName>
        <fullName evidence="4">DUF2029 domain-containing protein</fullName>
    </recommendedName>
</protein>
<evidence type="ECO:0000256" key="1">
    <source>
        <dbReference type="SAM" id="Phobius"/>
    </source>
</evidence>
<proteinExistence type="predicted"/>
<keyword evidence="1" id="KW-1133">Transmembrane helix</keyword>
<gene>
    <name evidence="2" type="ORF">M6B22_08760</name>
</gene>